<keyword evidence="3" id="KW-1185">Reference proteome</keyword>
<keyword evidence="1" id="KW-1133">Transmembrane helix</keyword>
<evidence type="ECO:0000313" key="3">
    <source>
        <dbReference type="Proteomes" id="UP000199651"/>
    </source>
</evidence>
<feature type="transmembrane region" description="Helical" evidence="1">
    <location>
        <begin position="12"/>
        <end position="33"/>
    </location>
</feature>
<dbReference type="AlphaFoldDB" id="A0A1H0VDC5"/>
<keyword evidence="1" id="KW-0812">Transmembrane</keyword>
<feature type="transmembrane region" description="Helical" evidence="1">
    <location>
        <begin position="174"/>
        <end position="194"/>
    </location>
</feature>
<evidence type="ECO:0000313" key="2">
    <source>
        <dbReference type="EMBL" id="SDP76341.1"/>
    </source>
</evidence>
<feature type="transmembrane region" description="Helical" evidence="1">
    <location>
        <begin position="134"/>
        <end position="154"/>
    </location>
</feature>
<dbReference type="RefSeq" id="WP_133794201.1">
    <property type="nucleotide sequence ID" value="NZ_FNDV01000001.1"/>
</dbReference>
<evidence type="ECO:0000256" key="1">
    <source>
        <dbReference type="SAM" id="Phobius"/>
    </source>
</evidence>
<reference evidence="3" key="1">
    <citation type="submission" date="2016-10" db="EMBL/GenBank/DDBJ databases">
        <authorList>
            <person name="Varghese N."/>
            <person name="Submissions S."/>
        </authorList>
    </citation>
    <scope>NUCLEOTIDE SEQUENCE [LARGE SCALE GENOMIC DNA]</scope>
    <source>
        <strain evidence="3">IBRC-M 10655</strain>
    </source>
</reference>
<sequence>MTKNPLDPIQTWVTIVFAFIVAVTAITVAATIWGSGSLFGLGSDSVCAEASQGVPVRSTEESLVPESAPGVRANVGSVNLCTQSPSAGQRALLVGTQLPSFLVFAGALSLAMAMFRAGRRHGVLTDRFATRLRIIGWVVIGGSVLAAVAEAWARRGLLQSMLEWPLTGTWVWDAELSVLAIFLGTLLISFARVLRISARMREDLAWTV</sequence>
<dbReference type="Proteomes" id="UP000199651">
    <property type="component" value="Unassembled WGS sequence"/>
</dbReference>
<feature type="transmembrane region" description="Helical" evidence="1">
    <location>
        <begin position="92"/>
        <end position="113"/>
    </location>
</feature>
<accession>A0A1H0VDC5</accession>
<dbReference type="OrthoDB" id="3524886at2"/>
<evidence type="ECO:0008006" key="4">
    <source>
        <dbReference type="Google" id="ProtNLM"/>
    </source>
</evidence>
<keyword evidence="1" id="KW-0472">Membrane</keyword>
<proteinExistence type="predicted"/>
<gene>
    <name evidence="2" type="ORF">SAMN05192558_113200</name>
</gene>
<dbReference type="STRING" id="504798.SAMN05421871_101954"/>
<organism evidence="2 3">
    <name type="scientific">Actinokineospora alba</name>
    <dbReference type="NCBI Taxonomy" id="504798"/>
    <lineage>
        <taxon>Bacteria</taxon>
        <taxon>Bacillati</taxon>
        <taxon>Actinomycetota</taxon>
        <taxon>Actinomycetes</taxon>
        <taxon>Pseudonocardiales</taxon>
        <taxon>Pseudonocardiaceae</taxon>
        <taxon>Actinokineospora</taxon>
    </lineage>
</organism>
<protein>
    <recommendedName>
        <fullName evidence="4">DUF2975 domain-containing protein</fullName>
    </recommendedName>
</protein>
<name>A0A1H0VDC5_9PSEU</name>
<dbReference type="EMBL" id="FNJB01000013">
    <property type="protein sequence ID" value="SDP76341.1"/>
    <property type="molecule type" value="Genomic_DNA"/>
</dbReference>